<organism evidence="1">
    <name type="scientific">uncultured Acidimicrobiales bacterium</name>
    <dbReference type="NCBI Taxonomy" id="310071"/>
    <lineage>
        <taxon>Bacteria</taxon>
        <taxon>Bacillati</taxon>
        <taxon>Actinomycetota</taxon>
        <taxon>Acidimicrobiia</taxon>
        <taxon>Acidimicrobiales</taxon>
        <taxon>environmental samples</taxon>
    </lineage>
</organism>
<evidence type="ECO:0008006" key="2">
    <source>
        <dbReference type="Google" id="ProtNLM"/>
    </source>
</evidence>
<proteinExistence type="predicted"/>
<reference evidence="1" key="1">
    <citation type="submission" date="2020-02" db="EMBL/GenBank/DDBJ databases">
        <authorList>
            <person name="Meier V. D."/>
        </authorList>
    </citation>
    <scope>NUCLEOTIDE SEQUENCE</scope>
    <source>
        <strain evidence="1">AVDCRST_MAG50</strain>
    </source>
</reference>
<sequence>MPFFGDLTKLFSSQGPVNWEVARQIATWTATEGEPEANVDPLERIRLEELCRVAELHVADVTGLSTSPSGRRVAVRPVGRGEWAGLTLTAYRTPLERLATSLGQATVDAADPSALGEDELEQGQAELLGGFAQMMSPLLLGMQSGFMVGHLSRRSLGQYDLPIPRPLDEDLTVIVPNLLAFAEDWSLPPDDVRLWVCIDLVAHHAVLAVPHVRERLEGLLLEYVGGFRTDPSGLESQLGSIDPSDPSSWERTFGSPDQVLGAMQTEEQRRLLPRIEAVTAVVEGYVDHVMDTVGQNLIGSYGPLTEALRRRRVERNDGDRFVERLLGLALNQAQYDRGARFIRGIVERAGEDGLLRLWRSDAELPTPAEVDAPGLWWERINL</sequence>
<dbReference type="AlphaFoldDB" id="A0A6J4ITL3"/>
<dbReference type="Gene3D" id="1.20.150.30">
    <property type="entry name" value="Zincin-like metallopeptidase, N-terminal domain"/>
    <property type="match status" value="1"/>
</dbReference>
<dbReference type="InterPro" id="IPR042271">
    <property type="entry name" value="Zinicin_2_N"/>
</dbReference>
<dbReference type="InterPro" id="IPR018766">
    <property type="entry name" value="Zinicin_2"/>
</dbReference>
<dbReference type="EMBL" id="CADCTF010000126">
    <property type="protein sequence ID" value="CAA9258512.1"/>
    <property type="molecule type" value="Genomic_DNA"/>
</dbReference>
<dbReference type="PANTHER" id="PTHR39420">
    <property type="match status" value="1"/>
</dbReference>
<dbReference type="Pfam" id="PF10103">
    <property type="entry name" value="Zincin_2"/>
    <property type="match status" value="1"/>
</dbReference>
<accession>A0A6J4ITL3</accession>
<gene>
    <name evidence="1" type="ORF">AVDCRST_MAG50-2747</name>
</gene>
<protein>
    <recommendedName>
        <fullName evidence="2">Zinc-dependent metalloprotease</fullName>
    </recommendedName>
</protein>
<evidence type="ECO:0000313" key="1">
    <source>
        <dbReference type="EMBL" id="CAA9258512.1"/>
    </source>
</evidence>
<dbReference type="SUPFAM" id="SSF55486">
    <property type="entry name" value="Metalloproteases ('zincins'), catalytic domain"/>
    <property type="match status" value="1"/>
</dbReference>
<dbReference type="InterPro" id="IPR022454">
    <property type="entry name" value="CHP03883_F420-assoc"/>
</dbReference>
<dbReference type="PANTHER" id="PTHR39420:SF2">
    <property type="entry name" value="HYDROLASE"/>
    <property type="match status" value="1"/>
</dbReference>
<name>A0A6J4ITL3_9ACTN</name>
<dbReference type="NCBIfam" id="TIGR03883">
    <property type="entry name" value="DUF2342_F420"/>
    <property type="match status" value="1"/>
</dbReference>
<dbReference type="NCBIfam" id="TIGR03624">
    <property type="entry name" value="putative hydrolase"/>
    <property type="match status" value="1"/>
</dbReference>